<reference evidence="4" key="1">
    <citation type="submission" date="2019-05" db="EMBL/GenBank/DDBJ databases">
        <title>Annotation for the trematode Paragonimus heterotremus.</title>
        <authorList>
            <person name="Choi Y.-J."/>
        </authorList>
    </citation>
    <scope>NUCLEOTIDE SEQUENCE</scope>
    <source>
        <strain evidence="4">LC</strain>
    </source>
</reference>
<accession>A0A8J4WKZ0</accession>
<feature type="chain" id="PRO_5035313460" description="Laminin G domain-containing protein" evidence="2">
    <location>
        <begin position="31"/>
        <end position="375"/>
    </location>
</feature>
<dbReference type="EMBL" id="LUCH01000172">
    <property type="protein sequence ID" value="KAF5405891.1"/>
    <property type="molecule type" value="Genomic_DNA"/>
</dbReference>
<proteinExistence type="predicted"/>
<keyword evidence="5" id="KW-1185">Reference proteome</keyword>
<dbReference type="InterPro" id="IPR013320">
    <property type="entry name" value="ConA-like_dom_sf"/>
</dbReference>
<evidence type="ECO:0000313" key="4">
    <source>
        <dbReference type="EMBL" id="KAF5405891.1"/>
    </source>
</evidence>
<comment type="caution">
    <text evidence="4">The sequence shown here is derived from an EMBL/GenBank/DDBJ whole genome shotgun (WGS) entry which is preliminary data.</text>
</comment>
<dbReference type="Gene3D" id="2.60.120.200">
    <property type="match status" value="1"/>
</dbReference>
<dbReference type="Proteomes" id="UP000748531">
    <property type="component" value="Unassembled WGS sequence"/>
</dbReference>
<dbReference type="CDD" id="cd00110">
    <property type="entry name" value="LamG"/>
    <property type="match status" value="1"/>
</dbReference>
<dbReference type="Pfam" id="PF02210">
    <property type="entry name" value="Laminin_G_2"/>
    <property type="match status" value="1"/>
</dbReference>
<dbReference type="SUPFAM" id="SSF49899">
    <property type="entry name" value="Concanavalin A-like lectins/glucanases"/>
    <property type="match status" value="1"/>
</dbReference>
<sequence>MNKTMRYKLSHVLHFIVLQLIAKCFKYCDGSVLLLRSPDSYASFPSFIPCPYDTLSFQFYTRNPKGLLAYAEDEATGRFMSITLLPQGRLKLEMELRLPQYRISRDHITVMLEYMESGVEKHDLWNHSNPLPWHTFNLTIHSGEISNMLSSVTIQLDRHQTVRQFTPGIIFLTHSGEGRTLTYFGHPLYIGQLPARMRTDATQRALFSSAMQPSFQGMIKNINLGSCALKTMSESLTDPIPGRCGEVPPQYLGNGAYYVQANQMTQHREHTFCSSSVTYKRDRSNTSRINSTTNSALYEQSSGRKICHVPLSSSSILSDSTTQLAESAAVVAWSNTVTLRSSQSYFMHYLGTSTRYPIMFLPDTRAFTILLISGD</sequence>
<dbReference type="OrthoDB" id="6275838at2759"/>
<dbReference type="AlphaFoldDB" id="A0A8J4WKZ0"/>
<evidence type="ECO:0000313" key="5">
    <source>
        <dbReference type="Proteomes" id="UP000748531"/>
    </source>
</evidence>
<keyword evidence="2" id="KW-0732">Signal</keyword>
<evidence type="ECO:0000259" key="3">
    <source>
        <dbReference type="PROSITE" id="PS50025"/>
    </source>
</evidence>
<gene>
    <name evidence="4" type="ORF">PHET_00642</name>
</gene>
<name>A0A8J4WKZ0_9TREM</name>
<dbReference type="PROSITE" id="PS50025">
    <property type="entry name" value="LAM_G_DOMAIN"/>
    <property type="match status" value="1"/>
</dbReference>
<feature type="domain" description="Laminin G" evidence="3">
    <location>
        <begin position="31"/>
        <end position="244"/>
    </location>
</feature>
<organism evidence="4 5">
    <name type="scientific">Paragonimus heterotremus</name>
    <dbReference type="NCBI Taxonomy" id="100268"/>
    <lineage>
        <taxon>Eukaryota</taxon>
        <taxon>Metazoa</taxon>
        <taxon>Spiralia</taxon>
        <taxon>Lophotrochozoa</taxon>
        <taxon>Platyhelminthes</taxon>
        <taxon>Trematoda</taxon>
        <taxon>Digenea</taxon>
        <taxon>Plagiorchiida</taxon>
        <taxon>Troglotremata</taxon>
        <taxon>Troglotrematidae</taxon>
        <taxon>Paragonimus</taxon>
    </lineage>
</organism>
<comment type="caution">
    <text evidence="1">Lacks conserved residue(s) required for the propagation of feature annotation.</text>
</comment>
<dbReference type="InterPro" id="IPR001791">
    <property type="entry name" value="Laminin_G"/>
</dbReference>
<evidence type="ECO:0000256" key="2">
    <source>
        <dbReference type="SAM" id="SignalP"/>
    </source>
</evidence>
<evidence type="ECO:0000256" key="1">
    <source>
        <dbReference type="PROSITE-ProRule" id="PRU00122"/>
    </source>
</evidence>
<feature type="signal peptide" evidence="2">
    <location>
        <begin position="1"/>
        <end position="30"/>
    </location>
</feature>
<protein>
    <recommendedName>
        <fullName evidence="3">Laminin G domain-containing protein</fullName>
    </recommendedName>
</protein>